<dbReference type="CDD" id="cd00349">
    <property type="entry name" value="Ribosomal_L11"/>
    <property type="match status" value="1"/>
</dbReference>
<dbReference type="GO" id="GO:1990904">
    <property type="term" value="C:ribonucleoprotein complex"/>
    <property type="evidence" value="ECO:0007669"/>
    <property type="project" value="UniProtKB-KW"/>
</dbReference>
<dbReference type="Proteomes" id="UP001163823">
    <property type="component" value="Chromosome 14"/>
</dbReference>
<keyword evidence="6 11" id="KW-0687">Ribonucleoprotein</keyword>
<dbReference type="GO" id="GO:0006412">
    <property type="term" value="P:translation"/>
    <property type="evidence" value="ECO:0007669"/>
    <property type="project" value="InterPro"/>
</dbReference>
<dbReference type="GO" id="GO:0019843">
    <property type="term" value="F:rRNA binding"/>
    <property type="evidence" value="ECO:0007669"/>
    <property type="project" value="UniProtKB-KW"/>
</dbReference>
<evidence type="ECO:0000256" key="11">
    <source>
        <dbReference type="RuleBase" id="RU003978"/>
    </source>
</evidence>
<keyword evidence="15" id="KW-1185">Reference proteome</keyword>
<feature type="domain" description="DUSP" evidence="13">
    <location>
        <begin position="19"/>
        <end position="148"/>
    </location>
</feature>
<evidence type="ECO:0000313" key="14">
    <source>
        <dbReference type="EMBL" id="KAJ7945105.1"/>
    </source>
</evidence>
<dbReference type="CDD" id="cd02674">
    <property type="entry name" value="Peptidase_C19R"/>
    <property type="match status" value="1"/>
</dbReference>
<dbReference type="GO" id="GO:0003735">
    <property type="term" value="F:structural constituent of ribosome"/>
    <property type="evidence" value="ECO:0007669"/>
    <property type="project" value="InterPro"/>
</dbReference>
<name>A0AAD7P7X4_QUISA</name>
<dbReference type="Pfam" id="PF03946">
    <property type="entry name" value="Ribosomal_L11_N"/>
    <property type="match status" value="1"/>
</dbReference>
<dbReference type="PROSITE" id="PS51283">
    <property type="entry name" value="DUSP"/>
    <property type="match status" value="1"/>
</dbReference>
<dbReference type="FunFam" id="3.30.1550.10:FF:000001">
    <property type="entry name" value="50S ribosomal protein L11"/>
    <property type="match status" value="1"/>
</dbReference>
<dbReference type="SMART" id="SM00695">
    <property type="entry name" value="DUSP"/>
    <property type="match status" value="1"/>
</dbReference>
<evidence type="ECO:0000313" key="15">
    <source>
        <dbReference type="Proteomes" id="UP001163823"/>
    </source>
</evidence>
<dbReference type="GO" id="GO:0004843">
    <property type="term" value="F:cysteine-type deubiquitinase activity"/>
    <property type="evidence" value="ECO:0007669"/>
    <property type="project" value="InterPro"/>
</dbReference>
<comment type="caution">
    <text evidence="14">The sequence shown here is derived from an EMBL/GenBank/DDBJ whole genome shotgun (WGS) entry which is preliminary data.</text>
</comment>
<evidence type="ECO:0000256" key="4">
    <source>
        <dbReference type="ARBA" id="ARBA00022884"/>
    </source>
</evidence>
<dbReference type="Pfam" id="PF00443">
    <property type="entry name" value="UCH"/>
    <property type="match status" value="1"/>
</dbReference>
<dbReference type="InterPro" id="IPR050185">
    <property type="entry name" value="Ub_carboxyl-term_hydrolase"/>
</dbReference>
<dbReference type="Gene3D" id="3.10.20.90">
    <property type="entry name" value="Phosphatidylinositol 3-kinase Catalytic Subunit, Chain A, domain 1"/>
    <property type="match status" value="1"/>
</dbReference>
<dbReference type="SUPFAM" id="SSF54001">
    <property type="entry name" value="Cysteine proteinases"/>
    <property type="match status" value="1"/>
</dbReference>
<dbReference type="SUPFAM" id="SSF54747">
    <property type="entry name" value="Ribosomal L11/L12e N-terminal domain"/>
    <property type="match status" value="1"/>
</dbReference>
<dbReference type="InterPro" id="IPR036769">
    <property type="entry name" value="Ribosomal_uL11_C_sf"/>
</dbReference>
<dbReference type="InterPro" id="IPR006519">
    <property type="entry name" value="Ribosomal_uL11_bac-typ"/>
</dbReference>
<dbReference type="PANTHER" id="PTHR21646:SF46">
    <property type="entry name" value="UBIQUITIN CARBOXYL-TERMINAL HYDROLASE"/>
    <property type="match status" value="1"/>
</dbReference>
<keyword evidence="3" id="KW-0699">rRNA-binding</keyword>
<dbReference type="SUPFAM" id="SSF143791">
    <property type="entry name" value="DUSP-like"/>
    <property type="match status" value="1"/>
</dbReference>
<dbReference type="PROSITE" id="PS00359">
    <property type="entry name" value="RIBOSOMAL_L11"/>
    <property type="match status" value="1"/>
</dbReference>
<dbReference type="SMART" id="SM00649">
    <property type="entry name" value="RL11"/>
    <property type="match status" value="1"/>
</dbReference>
<evidence type="ECO:0000256" key="10">
    <source>
        <dbReference type="ARBA" id="ARBA00082752"/>
    </source>
</evidence>
<evidence type="ECO:0000256" key="9">
    <source>
        <dbReference type="ARBA" id="ARBA00068991"/>
    </source>
</evidence>
<dbReference type="PROSITE" id="PS50235">
    <property type="entry name" value="USP_3"/>
    <property type="match status" value="1"/>
</dbReference>
<reference evidence="14" key="1">
    <citation type="journal article" date="2023" name="Science">
        <title>Elucidation of the pathway for biosynthesis of saponin adjuvants from the soapbark tree.</title>
        <authorList>
            <person name="Reed J."/>
            <person name="Orme A."/>
            <person name="El-Demerdash A."/>
            <person name="Owen C."/>
            <person name="Martin L.B.B."/>
            <person name="Misra R.C."/>
            <person name="Kikuchi S."/>
            <person name="Rejzek M."/>
            <person name="Martin A.C."/>
            <person name="Harkess A."/>
            <person name="Leebens-Mack J."/>
            <person name="Louveau T."/>
            <person name="Stephenson M.J."/>
            <person name="Osbourn A."/>
        </authorList>
    </citation>
    <scope>NUCLEOTIDE SEQUENCE</scope>
    <source>
        <strain evidence="14">S10</strain>
    </source>
</reference>
<dbReference type="GO" id="GO:0016579">
    <property type="term" value="P:protein deubiquitination"/>
    <property type="evidence" value="ECO:0007669"/>
    <property type="project" value="InterPro"/>
</dbReference>
<evidence type="ECO:0000259" key="12">
    <source>
        <dbReference type="PROSITE" id="PS50235"/>
    </source>
</evidence>
<dbReference type="InterPro" id="IPR036796">
    <property type="entry name" value="Ribosomal_uL11_N_sf"/>
</dbReference>
<dbReference type="PROSITE" id="PS00973">
    <property type="entry name" value="USP_2"/>
    <property type="match status" value="1"/>
</dbReference>
<dbReference type="InterPro" id="IPR038765">
    <property type="entry name" value="Papain-like_cys_pep_sf"/>
</dbReference>
<dbReference type="InterPro" id="IPR000911">
    <property type="entry name" value="Ribosomal_uL11"/>
</dbReference>
<dbReference type="Gene3D" id="1.10.10.250">
    <property type="entry name" value="Ribosomal protein L11, C-terminal domain"/>
    <property type="match status" value="1"/>
</dbReference>
<evidence type="ECO:0000259" key="13">
    <source>
        <dbReference type="PROSITE" id="PS51283"/>
    </source>
</evidence>
<comment type="function">
    <text evidence="8">Recognizes and hydrolyzes the peptide bond at the C-terminal Gly of ubiquitin. Involved in the processing of poly-ubiquitin precursors as well as that of ubiquitinated proteins.</text>
</comment>
<dbReference type="NCBIfam" id="TIGR01632">
    <property type="entry name" value="L11_bact"/>
    <property type="match status" value="1"/>
</dbReference>
<evidence type="ECO:0000256" key="1">
    <source>
        <dbReference type="ARBA" id="ARBA00009085"/>
    </source>
</evidence>
<organism evidence="14 15">
    <name type="scientific">Quillaja saponaria</name>
    <name type="common">Soap bark tree</name>
    <dbReference type="NCBI Taxonomy" id="32244"/>
    <lineage>
        <taxon>Eukaryota</taxon>
        <taxon>Viridiplantae</taxon>
        <taxon>Streptophyta</taxon>
        <taxon>Embryophyta</taxon>
        <taxon>Tracheophyta</taxon>
        <taxon>Spermatophyta</taxon>
        <taxon>Magnoliopsida</taxon>
        <taxon>eudicotyledons</taxon>
        <taxon>Gunneridae</taxon>
        <taxon>Pentapetalae</taxon>
        <taxon>rosids</taxon>
        <taxon>fabids</taxon>
        <taxon>Fabales</taxon>
        <taxon>Quillajaceae</taxon>
        <taxon>Quillaja</taxon>
    </lineage>
</organism>
<dbReference type="Gene3D" id="3.90.70.10">
    <property type="entry name" value="Cysteine proteinases"/>
    <property type="match status" value="2"/>
</dbReference>
<dbReference type="PANTHER" id="PTHR21646">
    <property type="entry name" value="UBIQUITIN CARBOXYL-TERMINAL HYDROLASE"/>
    <property type="match status" value="1"/>
</dbReference>
<dbReference type="PROSITE" id="PS00972">
    <property type="entry name" value="USP_1"/>
    <property type="match status" value="1"/>
</dbReference>
<dbReference type="InterPro" id="IPR028889">
    <property type="entry name" value="USP"/>
</dbReference>
<evidence type="ECO:0000256" key="7">
    <source>
        <dbReference type="ARBA" id="ARBA00035540"/>
    </source>
</evidence>
<dbReference type="HAMAP" id="MF_00736">
    <property type="entry name" value="Ribosomal_uL11"/>
    <property type="match status" value="1"/>
</dbReference>
<keyword evidence="14" id="KW-0378">Hydrolase</keyword>
<dbReference type="InterPro" id="IPR020783">
    <property type="entry name" value="Ribosomal_uL11_C"/>
</dbReference>
<comment type="similarity">
    <text evidence="2 11">Belongs to the universal ribosomal protein uL11 family.</text>
</comment>
<evidence type="ECO:0000256" key="3">
    <source>
        <dbReference type="ARBA" id="ARBA00022730"/>
    </source>
</evidence>
<dbReference type="InterPro" id="IPR018200">
    <property type="entry name" value="USP_CS"/>
</dbReference>
<feature type="domain" description="USP" evidence="12">
    <location>
        <begin position="320"/>
        <end position="892"/>
    </location>
</feature>
<dbReference type="InterPro" id="IPR035927">
    <property type="entry name" value="DUSP-like_sf"/>
</dbReference>
<keyword evidence="5 11" id="KW-0689">Ribosomal protein</keyword>
<evidence type="ECO:0000256" key="5">
    <source>
        <dbReference type="ARBA" id="ARBA00022980"/>
    </source>
</evidence>
<dbReference type="AlphaFoldDB" id="A0AAD7P7X4"/>
<dbReference type="Pfam" id="PF00298">
    <property type="entry name" value="Ribosomal_L11"/>
    <property type="match status" value="1"/>
</dbReference>
<dbReference type="InterPro" id="IPR001394">
    <property type="entry name" value="Peptidase_C19_UCH"/>
</dbReference>
<gene>
    <name evidence="14" type="ORF">O6P43_034389</name>
</gene>
<dbReference type="FunFam" id="1.10.10.250:FF:000001">
    <property type="entry name" value="50S ribosomal protein L11"/>
    <property type="match status" value="1"/>
</dbReference>
<dbReference type="InterPro" id="IPR020784">
    <property type="entry name" value="Ribosomal_uL11_N"/>
</dbReference>
<dbReference type="Gene3D" id="3.30.2230.10">
    <property type="entry name" value="DUSP-like"/>
    <property type="match status" value="1"/>
</dbReference>
<dbReference type="GO" id="GO:0005840">
    <property type="term" value="C:ribosome"/>
    <property type="evidence" value="ECO:0007669"/>
    <property type="project" value="UniProtKB-KW"/>
</dbReference>
<comment type="similarity">
    <text evidence="1">Belongs to the peptidase C19 family.</text>
</comment>
<evidence type="ECO:0000256" key="8">
    <source>
        <dbReference type="ARBA" id="ARBA00037450"/>
    </source>
</evidence>
<dbReference type="EMBL" id="JARAOO010000014">
    <property type="protein sequence ID" value="KAJ7945105.1"/>
    <property type="molecule type" value="Genomic_DNA"/>
</dbReference>
<proteinExistence type="inferred from homology"/>
<protein>
    <recommendedName>
        <fullName evidence="9">Large ribosomal subunit protein uL11c</fullName>
    </recommendedName>
    <alternativeName>
        <fullName evidence="7">50S ribosomal protein L11, chloroplastic</fullName>
    </alternativeName>
    <alternativeName>
        <fullName evidence="10">CL11</fullName>
    </alternativeName>
</protein>
<dbReference type="Gene3D" id="3.30.1550.10">
    <property type="entry name" value="Ribosomal protein L11/L12, N-terminal domain"/>
    <property type="match status" value="1"/>
</dbReference>
<evidence type="ECO:0000256" key="6">
    <source>
        <dbReference type="ARBA" id="ARBA00023274"/>
    </source>
</evidence>
<sequence length="1098" mass="122532">MTIVDSGFLMENGASWVPHPPEKENRIIAELVMKSESNLKEGNLYYVISHKWFSRWQRYVGPGVGIFSTDEPSSDSQHVNIASSNIADRPGPIDNSDIVLNGNLYEGNDLELCRMLEEGLDYVLVPQEVWEKLLEWYKGGPELPRKLISQGLEHKKYNVEVYPLCLKVIDSRDNSQSIVNLSKKATLKELYERVCTIRGVEQEKACIWDYFNKYRSSLMLASDQTLEETNLMMDQDILLEVQVDGDHFSQSGTDSTGNELALVPLEPSRSTLSIAGGPSMSNGHSTGHRFNLFQGSSFNSGIMDMDDKDDIYRGEKGGLAGLQNLGNTCFMNSAVQCLVHTPPIHEYFLQDYSEEINMENPLGMRGELALAFGELLRKLWSSGRTTVAPRMFKGKLARFAPQFSGYNQHDSQELLAFLLDGLHEDLNRVKQKPYIEMRDSDGRPDEEVALECWNNHNARNDSLIVDVCQGQYKSTLVCPICGKISITFDPFMYLSLPLPSTLTRSMTVTVIYGDGSGLPMPYTLTVLKHGFCKDLIRALGTACCLKSDEMLLLAEVYEHQIYRYLETPLLPLTSLRMTTILCGPDNMKIVEKKFGTPLVTYLGEDTLNGADIDMAVYKMLSPLRRAGSSTKSLSGNGNGFVSVGSCEVSNSYNTQPGIQNQTMDSTELLGATSKDLCFQLFLTDEKGAIHKPLKKDFVINSGHITRVSLHWTDEEHELYDASYLRDLPEVHKTGFTVKKTRQESISLFSCLEAFLTEEPLGPDDMWYCPRCKEHRQATKKLDLWKLPEILVFHLKRFSYSRYLKNKLDTFVNFPIHNLDLTKYVKNKDGQSYTYELYAISNHYGGLGGGHYTAYAKLINENRWYHFDDSHVSEVSEAEIKSSAAYVLFYQRVRSVPTMAKGETSQVSIGINGFYFLLSSNTNPPGILSPTSRRFSVIAMAPPKPGGKPKKVVGIIKLALEAGKATPAPPVGPALGSKGVNIMAFCKDYNARTADKAGYVIPVEITVYDDKSFTFILKTPPASVLLIKAAGVEKGSKDPKLEKVGKVTIEQLRAIAVEKLPDLNCSSVESAMRIIAGTAANMGIEVDPPVLEPKKKEHV</sequence>
<dbReference type="InterPro" id="IPR006615">
    <property type="entry name" value="Pept_C19_DUSP"/>
</dbReference>
<dbReference type="InterPro" id="IPR020785">
    <property type="entry name" value="Ribosomal_uL11_CS"/>
</dbReference>
<dbReference type="Pfam" id="PF06337">
    <property type="entry name" value="DUSP"/>
    <property type="match status" value="1"/>
</dbReference>
<dbReference type="SUPFAM" id="SSF46906">
    <property type="entry name" value="Ribosomal protein L11, C-terminal domain"/>
    <property type="match status" value="1"/>
</dbReference>
<accession>A0AAD7P7X4</accession>
<dbReference type="KEGG" id="qsa:O6P43_034389"/>
<keyword evidence="4" id="KW-0694">RNA-binding</keyword>
<evidence type="ECO:0000256" key="2">
    <source>
        <dbReference type="ARBA" id="ARBA00010537"/>
    </source>
</evidence>